<name>A0A133VCX9_9EURY</name>
<accession>A0A133VCX9</accession>
<proteinExistence type="predicted"/>
<evidence type="ECO:0000313" key="2">
    <source>
        <dbReference type="EMBL" id="KXB04306.1"/>
    </source>
</evidence>
<dbReference type="AlphaFoldDB" id="A0A133VCX9"/>
<evidence type="ECO:0000256" key="1">
    <source>
        <dbReference type="SAM" id="MobiDB-lite"/>
    </source>
</evidence>
<feature type="region of interest" description="Disordered" evidence="1">
    <location>
        <begin position="145"/>
        <end position="170"/>
    </location>
</feature>
<comment type="caution">
    <text evidence="2">The sequence shown here is derived from an EMBL/GenBank/DDBJ whole genome shotgun (WGS) entry which is preliminary data.</text>
</comment>
<protein>
    <submittedName>
        <fullName evidence="2">Uncharacterized protein</fullName>
    </submittedName>
</protein>
<sequence length="222" mass="25326">MRLDAFIKGLKNGAIKYVPRKGSDSRIDWSKYDRAQVNELRDMILFIRNVVDRAVVRLGLNEGEVRGRGRPPYPPGDLAKGVLIQQYFGVSNRVAEGFVDLFKEKLGIEESFSYKTLERAYDYPHVALILMEVFKMTQEPVKDKETKFAPDGTGIPNSIRGNWEKDSRSGEDADGFTKMISMFGITYHFVSAVRFPDNPYAHESPYFESLLEETTETYSSID</sequence>
<evidence type="ECO:0000313" key="3">
    <source>
        <dbReference type="Proteomes" id="UP000070076"/>
    </source>
</evidence>
<keyword evidence="3" id="KW-1185">Reference proteome</keyword>
<dbReference type="EMBL" id="LHYB01000041">
    <property type="protein sequence ID" value="KXB04306.1"/>
    <property type="molecule type" value="Genomic_DNA"/>
</dbReference>
<dbReference type="Proteomes" id="UP000070076">
    <property type="component" value="Unassembled WGS sequence"/>
</dbReference>
<gene>
    <name evidence="2" type="ORF">AKJ48_03045</name>
</gene>
<reference evidence="2 3" key="1">
    <citation type="journal article" date="2016" name="Sci. Rep.">
        <title>Metabolic traits of an uncultured archaeal lineage -MSBL1- from brine pools of the Red Sea.</title>
        <authorList>
            <person name="Mwirichia R."/>
            <person name="Alam I."/>
            <person name="Rashid M."/>
            <person name="Vinu M."/>
            <person name="Ba-Alawi W."/>
            <person name="Anthony Kamau A."/>
            <person name="Kamanda Ngugi D."/>
            <person name="Goker M."/>
            <person name="Klenk H.P."/>
            <person name="Bajic V."/>
            <person name="Stingl U."/>
        </authorList>
    </citation>
    <scope>NUCLEOTIDE SEQUENCE [LARGE SCALE GENOMIC DNA]</scope>
    <source>
        <strain evidence="2">SCGC-AAA261O19</strain>
    </source>
</reference>
<organism evidence="2 3">
    <name type="scientific">candidate division MSBL1 archaeon SCGC-AAA261O19</name>
    <dbReference type="NCBI Taxonomy" id="1698277"/>
    <lineage>
        <taxon>Archaea</taxon>
        <taxon>Methanobacteriati</taxon>
        <taxon>Methanobacteriota</taxon>
        <taxon>candidate division MSBL1</taxon>
    </lineage>
</organism>